<evidence type="ECO:0000256" key="1">
    <source>
        <dbReference type="SAM" id="Phobius"/>
    </source>
</evidence>
<keyword evidence="1" id="KW-0472">Membrane</keyword>
<proteinExistence type="predicted"/>
<dbReference type="EMBL" id="LN726798">
    <property type="protein sequence ID" value="CEP11769.1"/>
    <property type="molecule type" value="Genomic_DNA"/>
</dbReference>
<gene>
    <name evidence="2" type="primary">PARPA_05651.1 scaffold 18765</name>
</gene>
<dbReference type="OrthoDB" id="2261465at2759"/>
<evidence type="ECO:0000313" key="3">
    <source>
        <dbReference type="Proteomes" id="UP000054107"/>
    </source>
</evidence>
<accession>A0A0B7N9X1</accession>
<organism evidence="2 3">
    <name type="scientific">Parasitella parasitica</name>
    <dbReference type="NCBI Taxonomy" id="35722"/>
    <lineage>
        <taxon>Eukaryota</taxon>
        <taxon>Fungi</taxon>
        <taxon>Fungi incertae sedis</taxon>
        <taxon>Mucoromycota</taxon>
        <taxon>Mucoromycotina</taxon>
        <taxon>Mucoromycetes</taxon>
        <taxon>Mucorales</taxon>
        <taxon>Mucorineae</taxon>
        <taxon>Mucoraceae</taxon>
        <taxon>Parasitella</taxon>
    </lineage>
</organism>
<sequence>MFSSNDLNHLNHVIACWYVGSIILFFFEYEYNNTTYFLAFLEVIKQHRTAAEDISILFVRMNRRLDEQIAAGANQIIDPKYAVIAIDDNTLQVGLVQSMSNELDFSVIGKYHTFDQDMTRNAGSIVNL</sequence>
<dbReference type="Proteomes" id="UP000054107">
    <property type="component" value="Unassembled WGS sequence"/>
</dbReference>
<feature type="transmembrane region" description="Helical" evidence="1">
    <location>
        <begin position="12"/>
        <end position="29"/>
    </location>
</feature>
<reference evidence="2 3" key="1">
    <citation type="submission" date="2014-09" db="EMBL/GenBank/DDBJ databases">
        <authorList>
            <person name="Ellenberger Sabrina"/>
        </authorList>
    </citation>
    <scope>NUCLEOTIDE SEQUENCE [LARGE SCALE GENOMIC DNA]</scope>
    <source>
        <strain evidence="2 3">CBS 412.66</strain>
    </source>
</reference>
<keyword evidence="3" id="KW-1185">Reference proteome</keyword>
<evidence type="ECO:0000313" key="2">
    <source>
        <dbReference type="EMBL" id="CEP11769.1"/>
    </source>
</evidence>
<keyword evidence="1" id="KW-1133">Transmembrane helix</keyword>
<dbReference type="AlphaFoldDB" id="A0A0B7N9X1"/>
<keyword evidence="1" id="KW-0812">Transmembrane</keyword>
<dbReference type="STRING" id="35722.A0A0B7N9X1"/>
<protein>
    <submittedName>
        <fullName evidence="2">Uncharacterized protein</fullName>
    </submittedName>
</protein>
<name>A0A0B7N9X1_9FUNG</name>